<keyword evidence="1" id="KW-0805">Transcription regulation</keyword>
<dbReference type="InterPro" id="IPR018060">
    <property type="entry name" value="HTH_AraC"/>
</dbReference>
<keyword evidence="2" id="KW-0804">Transcription</keyword>
<keyword evidence="5" id="KW-1185">Reference proteome</keyword>
<dbReference type="InterPro" id="IPR029062">
    <property type="entry name" value="Class_I_gatase-like"/>
</dbReference>
<dbReference type="InterPro" id="IPR002818">
    <property type="entry name" value="DJ-1/PfpI"/>
</dbReference>
<dbReference type="RefSeq" id="WP_166098393.1">
    <property type="nucleotide sequence ID" value="NZ_JAADJT010000001.1"/>
</dbReference>
<evidence type="ECO:0000256" key="2">
    <source>
        <dbReference type="ARBA" id="ARBA00023163"/>
    </source>
</evidence>
<name>A0ABX0FFD7_9BURK</name>
<dbReference type="Pfam" id="PF12833">
    <property type="entry name" value="HTH_18"/>
    <property type="match status" value="1"/>
</dbReference>
<dbReference type="EMBL" id="JAADJT010000001">
    <property type="protein sequence ID" value="NGZ83259.1"/>
    <property type="molecule type" value="Genomic_DNA"/>
</dbReference>
<sequence>MSSFTAAPPRLILFVAFPRMGLLDLTGPQTVFWTASRWMEQRGLPGYVSHTVSLHGGLVRTAEGVELGTRPFSDFDQCQVDTILVPGAFEIDAVLGEAQRMIEWLRAAASRARRTTSVCSGTFLLAQAGLLDGKRVATHWMMLDLLKDRYPALEVDREAIFVRQDAVWTSAGVASGIDLALALVEADGGRDVAVQVARELVVYLKRPGGQPQHSEMLKAQAQESAPFDELHLWLSANLGVQDIDVNTLAERARMSPRNFARVYKQKTGRAPGKAVEMFRLEAARRLLENSSRNLDQIARQCGFGDQERMRVTFHRNLGISPSEYRKRFAAPGVV</sequence>
<dbReference type="CDD" id="cd03137">
    <property type="entry name" value="GATase1_AraC_1"/>
    <property type="match status" value="1"/>
</dbReference>
<gene>
    <name evidence="4" type="ORF">GW587_03165</name>
</gene>
<feature type="domain" description="HTH araC/xylS-type" evidence="3">
    <location>
        <begin position="228"/>
        <end position="327"/>
    </location>
</feature>
<proteinExistence type="predicted"/>
<dbReference type="PANTHER" id="PTHR43130">
    <property type="entry name" value="ARAC-FAMILY TRANSCRIPTIONAL REGULATOR"/>
    <property type="match status" value="1"/>
</dbReference>
<dbReference type="Gene3D" id="3.40.50.880">
    <property type="match status" value="1"/>
</dbReference>
<evidence type="ECO:0000256" key="1">
    <source>
        <dbReference type="ARBA" id="ARBA00023015"/>
    </source>
</evidence>
<dbReference type="PROSITE" id="PS01124">
    <property type="entry name" value="HTH_ARAC_FAMILY_2"/>
    <property type="match status" value="1"/>
</dbReference>
<reference evidence="4 5" key="1">
    <citation type="submission" date="2020-01" db="EMBL/GenBank/DDBJ databases">
        <authorList>
            <person name="Lee S.D."/>
        </authorList>
    </citation>
    <scope>NUCLEOTIDE SEQUENCE [LARGE SCALE GENOMIC DNA]</scope>
    <source>
        <strain evidence="4 5">SAP-35</strain>
    </source>
</reference>
<dbReference type="Gene3D" id="1.10.10.60">
    <property type="entry name" value="Homeodomain-like"/>
    <property type="match status" value="1"/>
</dbReference>
<dbReference type="Pfam" id="PF01965">
    <property type="entry name" value="DJ-1_PfpI"/>
    <property type="match status" value="1"/>
</dbReference>
<reference evidence="5" key="2">
    <citation type="submission" date="2023-07" db="EMBL/GenBank/DDBJ databases">
        <title>Duganella aceri sp. nov., isolated from tree sap.</title>
        <authorList>
            <person name="Kim I.S."/>
        </authorList>
    </citation>
    <scope>NUCLEOTIDE SEQUENCE [LARGE SCALE GENOMIC DNA]</scope>
    <source>
        <strain evidence="5">SAP-35</strain>
    </source>
</reference>
<comment type="caution">
    <text evidence="4">The sequence shown here is derived from an EMBL/GenBank/DDBJ whole genome shotgun (WGS) entry which is preliminary data.</text>
</comment>
<protein>
    <submittedName>
        <fullName evidence="4">Helix-turn-helix domain-containing protein</fullName>
    </submittedName>
</protein>
<evidence type="ECO:0000313" key="5">
    <source>
        <dbReference type="Proteomes" id="UP000666369"/>
    </source>
</evidence>
<dbReference type="SMART" id="SM00342">
    <property type="entry name" value="HTH_ARAC"/>
    <property type="match status" value="1"/>
</dbReference>
<dbReference type="InterPro" id="IPR009057">
    <property type="entry name" value="Homeodomain-like_sf"/>
</dbReference>
<evidence type="ECO:0000313" key="4">
    <source>
        <dbReference type="EMBL" id="NGZ83259.1"/>
    </source>
</evidence>
<dbReference type="SUPFAM" id="SSF46689">
    <property type="entry name" value="Homeodomain-like"/>
    <property type="match status" value="1"/>
</dbReference>
<accession>A0ABX0FFD7</accession>
<dbReference type="InterPro" id="IPR052158">
    <property type="entry name" value="INH-QAR"/>
</dbReference>
<evidence type="ECO:0000259" key="3">
    <source>
        <dbReference type="PROSITE" id="PS01124"/>
    </source>
</evidence>
<dbReference type="Proteomes" id="UP000666369">
    <property type="component" value="Unassembled WGS sequence"/>
</dbReference>
<dbReference type="SUPFAM" id="SSF52317">
    <property type="entry name" value="Class I glutamine amidotransferase-like"/>
    <property type="match status" value="1"/>
</dbReference>
<dbReference type="PANTHER" id="PTHR43130:SF3">
    <property type="entry name" value="HTH-TYPE TRANSCRIPTIONAL REGULATOR RV1931C"/>
    <property type="match status" value="1"/>
</dbReference>
<organism evidence="4 5">
    <name type="scientific">Duganella aceris</name>
    <dbReference type="NCBI Taxonomy" id="2703883"/>
    <lineage>
        <taxon>Bacteria</taxon>
        <taxon>Pseudomonadati</taxon>
        <taxon>Pseudomonadota</taxon>
        <taxon>Betaproteobacteria</taxon>
        <taxon>Burkholderiales</taxon>
        <taxon>Oxalobacteraceae</taxon>
        <taxon>Telluria group</taxon>
        <taxon>Duganella</taxon>
    </lineage>
</organism>